<feature type="compositionally biased region" description="Basic and acidic residues" evidence="1">
    <location>
        <begin position="288"/>
        <end position="306"/>
    </location>
</feature>
<dbReference type="RefSeq" id="WP_114931045.1">
    <property type="nucleotide sequence ID" value="NZ_CP030930.1"/>
</dbReference>
<sequence>MTQNTPLSPLPPLFPRPAHSFQDAPHRVLSAAQLRARGVSAAQTSAQCLPGGPWQPLLPGVYLLHAGPPSGQERLHGALLYAGRPPASSRRTPPEPTDDGFGEAMVTGPAALALHGFASVPDLEALHRVDVLVPRTRRLRSTRYVEVVRAAALPPPVRLAGVPVAPVERALADAVAGAGAGDAEDVRRLLTEAVRAGHCEPGSLVRELSAAKVLGRPAVVGAVDALLAEGRAAAEGRLYAMVREHGLPEPLWNVELRLPGGPELGGVDAYWPDLAVAVELDARAPRFDAPEPDLRGGNRGAGRTEDPQWSAYAAKRERLERLGITVVHLTPRKLREATEQQATVVRTALMAAGDQEPAAYVMVLPR</sequence>
<dbReference type="EMBL" id="CP101397">
    <property type="protein sequence ID" value="UTR81964.1"/>
    <property type="molecule type" value="Genomic_DNA"/>
</dbReference>
<organism evidence="2 4">
    <name type="scientific">Streptomyces cavourensis</name>
    <dbReference type="NCBI Taxonomy" id="67258"/>
    <lineage>
        <taxon>Bacteria</taxon>
        <taxon>Bacillati</taxon>
        <taxon>Actinomycetota</taxon>
        <taxon>Actinomycetes</taxon>
        <taxon>Kitasatosporales</taxon>
        <taxon>Streptomycetaceae</taxon>
        <taxon>Streptomyces</taxon>
    </lineage>
</organism>
<name>A0AAD0Q3L8_9ACTN</name>
<evidence type="ECO:0000313" key="5">
    <source>
        <dbReference type="Proteomes" id="UP001058236"/>
    </source>
</evidence>
<reference evidence="3" key="2">
    <citation type="submission" date="2022-07" db="EMBL/GenBank/DDBJ databases">
        <title>Genomic of Streptomyces cavourensis F2.</title>
        <authorList>
            <person name="Hu S."/>
            <person name="Liang W."/>
        </authorList>
    </citation>
    <scope>NUCLEOTIDE SEQUENCE</scope>
    <source>
        <strain evidence="3">F2</strain>
    </source>
</reference>
<evidence type="ECO:0000313" key="3">
    <source>
        <dbReference type="EMBL" id="UTR81964.1"/>
    </source>
</evidence>
<dbReference type="Proteomes" id="UP000253779">
    <property type="component" value="Chromosome"/>
</dbReference>
<dbReference type="EMBL" id="CP030930">
    <property type="protein sequence ID" value="AXI71595.1"/>
    <property type="molecule type" value="Genomic_DNA"/>
</dbReference>
<evidence type="ECO:0000313" key="2">
    <source>
        <dbReference type="EMBL" id="AXI71595.1"/>
    </source>
</evidence>
<accession>A0AAD0Q3L8</accession>
<feature type="region of interest" description="Disordered" evidence="1">
    <location>
        <begin position="288"/>
        <end position="308"/>
    </location>
</feature>
<proteinExistence type="predicted"/>
<evidence type="ECO:0000313" key="4">
    <source>
        <dbReference type="Proteomes" id="UP000253779"/>
    </source>
</evidence>
<keyword evidence="5" id="KW-1185">Reference proteome</keyword>
<dbReference type="AlphaFoldDB" id="A0AAD0Q3L8"/>
<protein>
    <recommendedName>
        <fullName evidence="6">Transcriptional regulator, AbiEi antitoxin, Type IV TA system</fullName>
    </recommendedName>
</protein>
<dbReference type="Proteomes" id="UP001058236">
    <property type="component" value="Chromosome"/>
</dbReference>
<evidence type="ECO:0000256" key="1">
    <source>
        <dbReference type="SAM" id="MobiDB-lite"/>
    </source>
</evidence>
<reference evidence="2 4" key="1">
    <citation type="submission" date="2018-07" db="EMBL/GenBank/DDBJ databases">
        <title>Complete genome sequence of soil actinomycete Streptomyces cavourensis tj430.</title>
        <authorList>
            <person name="Wang P."/>
            <person name="Huang Y."/>
        </authorList>
    </citation>
    <scope>NUCLEOTIDE SEQUENCE [LARGE SCALE GENOMIC DNA]</scope>
    <source>
        <strain evidence="2 4">TJ430</strain>
    </source>
</reference>
<gene>
    <name evidence="2" type="ORF">DTW94_10045</name>
    <name evidence="3" type="ORF">NLU04_27525</name>
</gene>
<evidence type="ECO:0008006" key="6">
    <source>
        <dbReference type="Google" id="ProtNLM"/>
    </source>
</evidence>